<organism evidence="6 7">
    <name type="scientific">Sorangium cellulosum</name>
    <name type="common">Polyangium cellulosum</name>
    <dbReference type="NCBI Taxonomy" id="56"/>
    <lineage>
        <taxon>Bacteria</taxon>
        <taxon>Pseudomonadati</taxon>
        <taxon>Myxococcota</taxon>
        <taxon>Polyangia</taxon>
        <taxon>Polyangiales</taxon>
        <taxon>Polyangiaceae</taxon>
        <taxon>Sorangium</taxon>
    </lineage>
</organism>
<dbReference type="GO" id="GO:0051536">
    <property type="term" value="F:iron-sulfur cluster binding"/>
    <property type="evidence" value="ECO:0007669"/>
    <property type="project" value="UniProtKB-KW"/>
</dbReference>
<dbReference type="Gene3D" id="3.30.70.20">
    <property type="match status" value="1"/>
</dbReference>
<evidence type="ECO:0000313" key="6">
    <source>
        <dbReference type="EMBL" id="KYF62524.1"/>
    </source>
</evidence>
<dbReference type="EMBL" id="JELX01000702">
    <property type="protein sequence ID" value="KYF62524.1"/>
    <property type="molecule type" value="Genomic_DNA"/>
</dbReference>
<keyword evidence="1" id="KW-0813">Transport</keyword>
<dbReference type="GO" id="GO:0046872">
    <property type="term" value="F:metal ion binding"/>
    <property type="evidence" value="ECO:0007669"/>
    <property type="project" value="UniProtKB-KW"/>
</dbReference>
<sequence length="64" mass="7243">MSRIVVDRDLCEANQACMRAAPEAFRVDEEDRLHVLLTEVDPALRPKIERAVRACPRKALAIVD</sequence>
<protein>
    <submittedName>
        <fullName evidence="6">Ferredoxin</fullName>
    </submittedName>
</protein>
<dbReference type="SUPFAM" id="SSF54862">
    <property type="entry name" value="4Fe-4S ferredoxins"/>
    <property type="match status" value="1"/>
</dbReference>
<dbReference type="AlphaFoldDB" id="A0A150Q3G7"/>
<keyword evidence="5" id="KW-0411">Iron-sulfur</keyword>
<evidence type="ECO:0000256" key="1">
    <source>
        <dbReference type="ARBA" id="ARBA00022448"/>
    </source>
</evidence>
<keyword evidence="2" id="KW-0479">Metal-binding</keyword>
<dbReference type="InterPro" id="IPR051269">
    <property type="entry name" value="Fe-S_cluster_ET"/>
</dbReference>
<dbReference type="PANTHER" id="PTHR36923">
    <property type="entry name" value="FERREDOXIN"/>
    <property type="match status" value="1"/>
</dbReference>
<evidence type="ECO:0000256" key="5">
    <source>
        <dbReference type="ARBA" id="ARBA00023014"/>
    </source>
</evidence>
<keyword evidence="3" id="KW-0249">Electron transport</keyword>
<dbReference type="Pfam" id="PF13459">
    <property type="entry name" value="Fer4_15"/>
    <property type="match status" value="1"/>
</dbReference>
<proteinExistence type="predicted"/>
<dbReference type="Proteomes" id="UP000075604">
    <property type="component" value="Unassembled WGS sequence"/>
</dbReference>
<dbReference type="PANTHER" id="PTHR36923:SF3">
    <property type="entry name" value="FERREDOXIN"/>
    <property type="match status" value="1"/>
</dbReference>
<accession>A0A150Q3G7</accession>
<name>A0A150Q3G7_SORCE</name>
<evidence type="ECO:0000256" key="4">
    <source>
        <dbReference type="ARBA" id="ARBA00023004"/>
    </source>
</evidence>
<keyword evidence="4" id="KW-0408">Iron</keyword>
<gene>
    <name evidence="6" type="ORF">BE04_20595</name>
</gene>
<evidence type="ECO:0000313" key="7">
    <source>
        <dbReference type="Proteomes" id="UP000075604"/>
    </source>
</evidence>
<comment type="caution">
    <text evidence="6">The sequence shown here is derived from an EMBL/GenBank/DDBJ whole genome shotgun (WGS) entry which is preliminary data.</text>
</comment>
<evidence type="ECO:0000256" key="3">
    <source>
        <dbReference type="ARBA" id="ARBA00022982"/>
    </source>
</evidence>
<evidence type="ECO:0000256" key="2">
    <source>
        <dbReference type="ARBA" id="ARBA00022723"/>
    </source>
</evidence>
<reference evidence="6 7" key="1">
    <citation type="submission" date="2014-02" db="EMBL/GenBank/DDBJ databases">
        <title>The small core and large imbalanced accessory genome model reveals a collaborative survival strategy of Sorangium cellulosum strains in nature.</title>
        <authorList>
            <person name="Han K."/>
            <person name="Peng R."/>
            <person name="Blom J."/>
            <person name="Li Y.-Z."/>
        </authorList>
    </citation>
    <scope>NUCLEOTIDE SEQUENCE [LARGE SCALE GENOMIC DNA]</scope>
    <source>
        <strain evidence="6 7">So0157-18</strain>
    </source>
</reference>